<evidence type="ECO:0000259" key="9">
    <source>
        <dbReference type="Pfam" id="PF20255"/>
    </source>
</evidence>
<accession>Q5AVP3</accession>
<protein>
    <recommendedName>
        <fullName evidence="2">ubiquitinyl hydrolase 1</fullName>
        <ecNumber evidence="2">3.4.19.12</ecNumber>
    </recommendedName>
</protein>
<dbReference type="OrthoDB" id="3182339at2759"/>
<name>Q5AVP3_EMENI</name>
<dbReference type="Pfam" id="PF20255">
    <property type="entry name" value="DUF6606"/>
    <property type="match status" value="1"/>
</dbReference>
<keyword evidence="6" id="KW-0788">Thiol protease</keyword>
<evidence type="ECO:0000313" key="11">
    <source>
        <dbReference type="Proteomes" id="UP000000560"/>
    </source>
</evidence>
<organism evidence="10 11">
    <name type="scientific">Emericella nidulans (strain FGSC A4 / ATCC 38163 / CBS 112.46 / NRRL 194 / M139)</name>
    <name type="common">Aspergillus nidulans</name>
    <dbReference type="NCBI Taxonomy" id="227321"/>
    <lineage>
        <taxon>Eukaryota</taxon>
        <taxon>Fungi</taxon>
        <taxon>Dikarya</taxon>
        <taxon>Ascomycota</taxon>
        <taxon>Pezizomycotina</taxon>
        <taxon>Eurotiomycetes</taxon>
        <taxon>Eurotiomycetidae</taxon>
        <taxon>Eurotiales</taxon>
        <taxon>Aspergillaceae</taxon>
        <taxon>Aspergillus</taxon>
        <taxon>Aspergillus subgen. Nidulantes</taxon>
    </lineage>
</organism>
<keyword evidence="4" id="KW-0833">Ubl conjugation pathway</keyword>
<dbReference type="InterPro" id="IPR022105">
    <property type="entry name" value="DUF3645"/>
</dbReference>
<dbReference type="HOGENOM" id="CLU_000211_1_0_1"/>
<feature type="domain" description="DUF3645" evidence="8">
    <location>
        <begin position="2352"/>
        <end position="2384"/>
    </location>
</feature>
<feature type="domain" description="DUF3638" evidence="7">
    <location>
        <begin position="2010"/>
        <end position="2232"/>
    </location>
</feature>
<keyword evidence="11" id="KW-1185">Reference proteome</keyword>
<gene>
    <name evidence="10" type="ORF">ANIA_07637</name>
</gene>
<evidence type="ECO:0000313" key="10">
    <source>
        <dbReference type="EMBL" id="CBF79793.1"/>
    </source>
</evidence>
<dbReference type="STRING" id="227321.Q5AVP3"/>
<dbReference type="Proteomes" id="UP000000560">
    <property type="component" value="Chromosome IV"/>
</dbReference>
<accession>C8VBY6</accession>
<dbReference type="RefSeq" id="XP_680906.1">
    <property type="nucleotide sequence ID" value="XM_675814.1"/>
</dbReference>
<evidence type="ECO:0000256" key="1">
    <source>
        <dbReference type="ARBA" id="ARBA00000707"/>
    </source>
</evidence>
<evidence type="ECO:0000259" key="7">
    <source>
        <dbReference type="Pfam" id="PF12340"/>
    </source>
</evidence>
<dbReference type="PANTHER" id="PTHR13367:SF33">
    <property type="entry name" value="P-LOOP CONTAINING NUCLEOSIDE TRIPHOSPHATE HYDROLASE PROTEIN"/>
    <property type="match status" value="1"/>
</dbReference>
<keyword evidence="3" id="KW-0645">Protease</keyword>
<dbReference type="KEGG" id="ani:ANIA_07637"/>
<proteinExistence type="predicted"/>
<dbReference type="OMA" id="DIMHTPM"/>
<dbReference type="GO" id="GO:0006508">
    <property type="term" value="P:proteolysis"/>
    <property type="evidence" value="ECO:0007669"/>
    <property type="project" value="UniProtKB-KW"/>
</dbReference>
<evidence type="ECO:0000256" key="3">
    <source>
        <dbReference type="ARBA" id="ARBA00022670"/>
    </source>
</evidence>
<dbReference type="InParanoid" id="Q5AVP3"/>
<sequence>MPTWESGLRSIFNHVVLPPELPGHADEHPEAVEKELMRRLLNTVTLMKTKADEELFPTWQILENTLKLSSIVNEGVICNKAALIEALKKVGSENAVIVRVQEQNAGLLIRHDEAGVIFEAFEISGSAEQTLAAKGALQWDFPGCAVSLPHEIFSDHSFQANLAMFLEKASVEYLPQFAAKVRKAGKDVTEDRDTCDPALITQCLMTLLEANGKRLSVPCLRKRVNDDVCWNQAKVPWRRSPMWLTLRVCLQRLLHLQLGEAGRVQYKNLMCMLLAKLLDDCVRVLSSEHYHLLKVKLCRRLAKLEAEKESGSAQVHMAYTAALRLIEPYCMASIDAATSAIHKEWNFWKQDIQRQIPKLPSCTPSDCYLTLPNSIEYLKNIFHPRQHKSPQASFIEPCHLDSIVTSSTTKQFAALTKRYSVLADREAAIASDAFELPSAPEAITKQCIDLASSIGDYMETVGDAYDDDPEQFSLFILSIFDMWVAMDRAAIKAYPVLKDFHPWFNPELLDVLLLERLKDMRRLQSIQFHLQSRCTEAKYGKMTIFGDPMPGCFAERYFDSPSAGPLHKLRQRILKASQEAEDYKRKELEEINRSFTHLTDKLRSTSCTFLRNPDGSHDIRGCIHCYYLRSRRRLKIDVHENYLPFDLRGEVQQKAILFELQTPKALAAYREVTWNIVNRLCAKPSPSDKGNPELLLADYTQLKIYREKRAGTFSLASPKKSFIGTHYRWKGLPADVQDIILPHGPEYYFYDSGRELWFSDYPQQLSFAHHFVLRIPKESPFSCLYSSSCFAPDTEGPSSYKIAANISECPTALTVHEFTAHQTITGGRNRRWLSILAELGSSNINFGLQETMILFHHLALQAGPRLEHTNFRAVHVMFRDEQFCQRMTEQVSRHAESIATNHREHNMMETLLTLCLRLFSLGSAESRFASKRVLQKIRQITMSWIKLLRDETRKADDVNVVNTAARYCFLSALLCRRSFTPWLTSQAPLDPESLRCFFDASLAMQESLVADLSLFSNITRNMLIRDIKMTSQMSVLISTSAMQEPNSIGAAIDAAWPQADNKPRKYGEWRLLSHPYENWVTSQTDASDDILSQRFYFHLLQGHLVVDGKTIGKLPADIRDSPVLKELFGSQRLFALPSNLPGMEWTLLNSADGHRIHLAHRGEQLIIRAEAYRSILELVPRSVFGRGPNFDLPYPLIIDCIHWMDLRTGILEVRQKPRIWKRREGNWKIDIRTRKCERKRVTLVDPFSSLARQISQVFQHFEQSNRITIIRTPKTLIVELKRLNLDFSLTKWGSLKCHQLGALIDRDQDPGTFYGLQSMLVLRDDRSGQRSILVPLGDPSWTRHGSHVRVKLESNGIYVKYTINNVLRRLECPANPRLLYVKAQLHALTSHLLPDPLTGRTGTQEALDCLRSGFCQPWVPLSSDARNILHQIASLTPRREYYPKVKRRQQRVFWNPHLTANIQHEGFYPLVEVIIKRSEILSRFSTKQADSINESTMPVSISHLRERAHRRRSIFEAFDFSQPALAEDTPYVARDGWSSSRRVTNVREVVTLLLNEPSAIHTTRNLMGLLESWPSIGGYSNTCTYYNISDYLSLNVAEEWGGLVNMSRKSRKEDVHNLIFKLGVIAFQDGVNMTALRVIASFFVFPEFRSGLQFPHFPSFVRFARDEKPTVDSLLPLIRMSYPARPMISRRHRVYKDSALGYEANCEKEGVELAKLLIRQWPCAEPSAEYFEPKDIDKAQAMKALLPEWTRIYHNLHFQGHIEKVQTILNHHYRVYYDFAPMAASSSIHKEYLGPKRKFIFVSYPKVKEDLLAKPALGLLETLGLPKETAVPEVEEPPTGTQDSNTLQSPSPHILELENIVHQLGRSECPVKFAYAQDLEQSIAALKTIRDTDQLHRANPLMEKGTLDQDIIISRNKIKDYYDCISNSLSASDETFKWLSIGNLWPTLTPTTILQQLRSTSRHEFGPDMKELFVSYALAIAKLQKLLRLKEAATKREENTVNHDCTDPGHVNWNPFDFPDWILLEIDANFQIRQDQVTVAMEMISPSSGSNSVLQMNMGQGKTSVIMPMVAAVLANGEVLSRLLVPKALLSQAAQILQSRLGGLLGRDIVHVPFSRRTRTTHSLLEDYRQLHEGTLLSSGIILGVPEHILSFKLSGLQRLADSKLPEAGVMIDTQKWLEEVSRDVIDEADFTLAVKTQLIYPGGSQLAVDGHPERWEVAMTLLGLCACYLKDLSKEYPRSIDILERNSTGFPVTYILRKDVEHALVHKIAQDICNEKTSLLPLRDCNKMDKEAIRLFITEEKVEKSVTKRVAKLFPDTPKLRKVVYLLRGLLVHGILILCLKKRWNVEYGLHPGRDPIAVPFHAKGVPSEQAEWGHPDVAILFTCLAFYYEGLSQQQLKKSLGAVLKSDHPFTEYERWTQTSATLPEALRHWAAITVDDAGLVAEIWRHLRYTREVINHFLSNFVFPLHARQFATKLSASGWDLILSRGSQYRSTDGLWVHPGFTTGFSGTNDNRRLLPLTIEQCDLPGLSHTNAEVLTYLLQPRNRCYRVAIGPYERRMSENALLEYLYKENIRVLIDAGAFIMEMNNETVAKTWLQADWKAKGAVYFGDDNIPWVMYRNFKRAPLFASPFADDLSEALVYLDEARSRGVDLRFPPSAVGALTLGLGQTKDHTVQAAMRLRQLGSTQSVTFIAPPEVHQSILHVCNKTSKDKLDSSDVVAWLLDQTCAVNLELSPLYFAQGKDFTSRLQAATAHKMIFSNVEHRTAYLRVLQQPEQQTLEQLYEPTYREETASSLSVTTFASAGKVGRLMQALEKRRLESHKLASVISSALEQVEQEREVAYEIEEEREIQRPSQKKALRFPGLHESILNFAKGEPLGSSGILSASEWLEKTHLGEKYKIEGSSLVSHLHLSAEFSRTVKLKNSEKSDTYIRPVNWLLYNTVTETALVIISEEAEILIPIMRASTSRTTHLILYAAPWTKSMLHFNNLTYYSLPSLRDGWTPPTWLPFELGIIAGRLYFPFSEYEDASNPLYSLARNPDGEDESLDSWAKNHLNFLQEWLAIRRQGQDVTDTPMGYICQNWPLRREHPFFATRSAQEGMNAPGLECLRFTMSDQEEEYYSSDEDLMEVNMGGNVDDEVHGENVGIE</sequence>
<reference evidence="11" key="1">
    <citation type="journal article" date="2005" name="Nature">
        <title>Sequencing of Aspergillus nidulans and comparative analysis with A. fumigatus and A. oryzae.</title>
        <authorList>
            <person name="Galagan J.E."/>
            <person name="Calvo S.E."/>
            <person name="Cuomo C."/>
            <person name="Ma L.J."/>
            <person name="Wortman J.R."/>
            <person name="Batzoglou S."/>
            <person name="Lee S.I."/>
            <person name="Basturkmen M."/>
            <person name="Spevak C.C."/>
            <person name="Clutterbuck J."/>
            <person name="Kapitonov V."/>
            <person name="Jurka J."/>
            <person name="Scazzocchio C."/>
            <person name="Farman M."/>
            <person name="Butler J."/>
            <person name="Purcell S."/>
            <person name="Harris S."/>
            <person name="Braus G.H."/>
            <person name="Draht O."/>
            <person name="Busch S."/>
            <person name="D'Enfert C."/>
            <person name="Bouchier C."/>
            <person name="Goldman G.H."/>
            <person name="Bell-Pedersen D."/>
            <person name="Griffiths-Jones S."/>
            <person name="Doonan J.H."/>
            <person name="Yu J."/>
            <person name="Vienken K."/>
            <person name="Pain A."/>
            <person name="Freitag M."/>
            <person name="Selker E.U."/>
            <person name="Archer D.B."/>
            <person name="Penalva M.A."/>
            <person name="Oakley B.R."/>
            <person name="Momany M."/>
            <person name="Tanaka T."/>
            <person name="Kumagai T."/>
            <person name="Asai K."/>
            <person name="Machida M."/>
            <person name="Nierman W.C."/>
            <person name="Denning D.W."/>
            <person name="Caddick M."/>
            <person name="Hynes M."/>
            <person name="Paoletti M."/>
            <person name="Fischer R."/>
            <person name="Miller B."/>
            <person name="Dyer P."/>
            <person name="Sachs M.S."/>
            <person name="Osmani S.A."/>
            <person name="Birren B.W."/>
        </authorList>
    </citation>
    <scope>NUCLEOTIDE SEQUENCE [LARGE SCALE GENOMIC DNA]</scope>
    <source>
        <strain evidence="11">FGSC A4 / ATCC 38163 / CBS 112.46 / NRRL 194 / M139</strain>
    </source>
</reference>
<dbReference type="InterPro" id="IPR022099">
    <property type="entry name" value="DUF3638"/>
</dbReference>
<dbReference type="InterPro" id="IPR027417">
    <property type="entry name" value="P-loop_NTPase"/>
</dbReference>
<evidence type="ECO:0000256" key="4">
    <source>
        <dbReference type="ARBA" id="ARBA00022786"/>
    </source>
</evidence>
<dbReference type="Pfam" id="PF12359">
    <property type="entry name" value="DUF3645"/>
    <property type="match status" value="1"/>
</dbReference>
<dbReference type="GO" id="GO:0004843">
    <property type="term" value="F:cysteine-type deubiquitinase activity"/>
    <property type="evidence" value="ECO:0007669"/>
    <property type="project" value="UniProtKB-EC"/>
</dbReference>
<reference evidence="11" key="2">
    <citation type="journal article" date="2009" name="Fungal Genet. Biol.">
        <title>The 2008 update of the Aspergillus nidulans genome annotation: a community effort.</title>
        <authorList>
            <person name="Wortman J.R."/>
            <person name="Gilsenan J.M."/>
            <person name="Joardar V."/>
            <person name="Deegan J."/>
            <person name="Clutterbuck J."/>
            <person name="Andersen M.R."/>
            <person name="Archer D."/>
            <person name="Bencina M."/>
            <person name="Braus G."/>
            <person name="Coutinho P."/>
            <person name="von Dohren H."/>
            <person name="Doonan J."/>
            <person name="Driessen A.J."/>
            <person name="Durek P."/>
            <person name="Espeso E."/>
            <person name="Fekete E."/>
            <person name="Flipphi M."/>
            <person name="Estrada C.G."/>
            <person name="Geysens S."/>
            <person name="Goldman G."/>
            <person name="de Groot P.W."/>
            <person name="Hansen K."/>
            <person name="Harris S.D."/>
            <person name="Heinekamp T."/>
            <person name="Helmstaedt K."/>
            <person name="Henrissat B."/>
            <person name="Hofmann G."/>
            <person name="Homan T."/>
            <person name="Horio T."/>
            <person name="Horiuchi H."/>
            <person name="James S."/>
            <person name="Jones M."/>
            <person name="Karaffa L."/>
            <person name="Karanyi Z."/>
            <person name="Kato M."/>
            <person name="Keller N."/>
            <person name="Kelly D.E."/>
            <person name="Kiel J.A."/>
            <person name="Kim J.M."/>
            <person name="van der Klei I.J."/>
            <person name="Klis F.M."/>
            <person name="Kovalchuk A."/>
            <person name="Krasevec N."/>
            <person name="Kubicek C.P."/>
            <person name="Liu B."/>
            <person name="Maccabe A."/>
            <person name="Meyer V."/>
            <person name="Mirabito P."/>
            <person name="Miskei M."/>
            <person name="Mos M."/>
            <person name="Mullins J."/>
            <person name="Nelson D.R."/>
            <person name="Nielsen J."/>
            <person name="Oakley B.R."/>
            <person name="Osmani S.A."/>
            <person name="Pakula T."/>
            <person name="Paszewski A."/>
            <person name="Paulsen I."/>
            <person name="Pilsyk S."/>
            <person name="Pocsi I."/>
            <person name="Punt P.J."/>
            <person name="Ram A.F."/>
            <person name="Ren Q."/>
            <person name="Robellet X."/>
            <person name="Robson G."/>
            <person name="Seiboth B."/>
            <person name="van Solingen P."/>
            <person name="Specht T."/>
            <person name="Sun J."/>
            <person name="Taheri-Talesh N."/>
            <person name="Takeshita N."/>
            <person name="Ussery D."/>
            <person name="vanKuyk P.A."/>
            <person name="Visser H."/>
            <person name="van de Vondervoort P.J."/>
            <person name="de Vries R.P."/>
            <person name="Walton J."/>
            <person name="Xiang X."/>
            <person name="Xiong Y."/>
            <person name="Zeng A.P."/>
            <person name="Brandt B.W."/>
            <person name="Cornell M.J."/>
            <person name="van den Hondel C.A."/>
            <person name="Visser J."/>
            <person name="Oliver S.G."/>
            <person name="Turner G."/>
        </authorList>
    </citation>
    <scope>GENOME REANNOTATION</scope>
    <source>
        <strain evidence="11">FGSC A4 / ATCC 38163 / CBS 112.46 / NRRL 194 / M139</strain>
    </source>
</reference>
<keyword evidence="5" id="KW-0378">Hydrolase</keyword>
<dbReference type="InterPro" id="IPR051346">
    <property type="entry name" value="OTU_Deubiquitinase"/>
</dbReference>
<dbReference type="EC" id="3.4.19.12" evidence="2"/>
<dbReference type="EMBL" id="BN001304">
    <property type="protein sequence ID" value="CBF79793.1"/>
    <property type="molecule type" value="Genomic_DNA"/>
</dbReference>
<dbReference type="SUPFAM" id="SSF52540">
    <property type="entry name" value="P-loop containing nucleoside triphosphate hydrolases"/>
    <property type="match status" value="1"/>
</dbReference>
<dbReference type="eggNOG" id="ENOG502QUFK">
    <property type="taxonomic scope" value="Eukaryota"/>
</dbReference>
<feature type="domain" description="DUF6606" evidence="9">
    <location>
        <begin position="11"/>
        <end position="279"/>
    </location>
</feature>
<dbReference type="VEuPathDB" id="FungiDB:AN7637"/>
<comment type="catalytic activity">
    <reaction evidence="1">
        <text>Thiol-dependent hydrolysis of ester, thioester, amide, peptide and isopeptide bonds formed by the C-terminal Gly of ubiquitin (a 76-residue protein attached to proteins as an intracellular targeting signal).</text>
        <dbReference type="EC" id="3.4.19.12"/>
    </reaction>
</comment>
<evidence type="ECO:0000256" key="6">
    <source>
        <dbReference type="ARBA" id="ARBA00022807"/>
    </source>
</evidence>
<dbReference type="InterPro" id="IPR046541">
    <property type="entry name" value="DUF6606"/>
</dbReference>
<evidence type="ECO:0000256" key="2">
    <source>
        <dbReference type="ARBA" id="ARBA00012759"/>
    </source>
</evidence>
<dbReference type="PANTHER" id="PTHR13367">
    <property type="entry name" value="UBIQUITIN THIOESTERASE"/>
    <property type="match status" value="1"/>
</dbReference>
<dbReference type="GeneID" id="2869378"/>
<evidence type="ECO:0000259" key="8">
    <source>
        <dbReference type="Pfam" id="PF12359"/>
    </source>
</evidence>
<dbReference type="Pfam" id="PF12340">
    <property type="entry name" value="DUF3638"/>
    <property type="match status" value="1"/>
</dbReference>
<evidence type="ECO:0000256" key="5">
    <source>
        <dbReference type="ARBA" id="ARBA00022801"/>
    </source>
</evidence>